<evidence type="ECO:0000259" key="1">
    <source>
        <dbReference type="Pfam" id="PF01979"/>
    </source>
</evidence>
<dbReference type="Gene3D" id="3.40.50.10910">
    <property type="entry name" value="Amidohydrolase"/>
    <property type="match status" value="1"/>
</dbReference>
<dbReference type="InterPro" id="IPR011059">
    <property type="entry name" value="Metal-dep_hydrolase_composite"/>
</dbReference>
<keyword evidence="3" id="KW-1185">Reference proteome</keyword>
<dbReference type="InterPro" id="IPR006311">
    <property type="entry name" value="TAT_signal"/>
</dbReference>
<dbReference type="Proteomes" id="UP000680206">
    <property type="component" value="Unassembled WGS sequence"/>
</dbReference>
<dbReference type="PANTHER" id="PTHR43135:SF3">
    <property type="entry name" value="ALPHA-D-RIBOSE 1-METHYLPHOSPHONATE 5-TRIPHOSPHATE DIPHOSPHATASE"/>
    <property type="match status" value="1"/>
</dbReference>
<dbReference type="Gene3D" id="2.30.40.10">
    <property type="entry name" value="Urease, subunit C, domain 1"/>
    <property type="match status" value="1"/>
</dbReference>
<dbReference type="InterPro" id="IPR032466">
    <property type="entry name" value="Metal_Hydrolase"/>
</dbReference>
<sequence length="396" mass="41026">MSTTEWTRRTFFKNAAAAGIAAAAGPALLQASRAAADTQGAGTFEKIALTNVRVFDGRGLTDPRTVVIDNGRIGFSPLGAKTIDAKGATLLPGLIDAHVHLEDVGTLEQLTGYGVTTALDMACWPPSLVNSLRHRTGLTDIRSAGIPAAAPGSVESRLPGFPQSELVTGPDQAQRFVTARVAEGSDYIKLIVDIPGLDQATLDALAAAAHAYGKLVMAHATSSAAVDEALLAGADMIHHVPLDTALTTATAARYLSGKRVSVPTLTMMEGFAALGIPGLSYAAARDSVGILHQAGVRILAGTDSNHKQGIPVQPAFGTSLHHELELLVQAGLGTVEALRAATILPAQSFGLPDRGVISTGYRADLVLVDGDPTADIRATRNIQRIWAGGIEYSPAA</sequence>
<proteinExistence type="predicted"/>
<organism evidence="2 3">
    <name type="scientific">Actinomadura violacea</name>
    <dbReference type="NCBI Taxonomy" id="2819934"/>
    <lineage>
        <taxon>Bacteria</taxon>
        <taxon>Bacillati</taxon>
        <taxon>Actinomycetota</taxon>
        <taxon>Actinomycetes</taxon>
        <taxon>Streptosporangiales</taxon>
        <taxon>Thermomonosporaceae</taxon>
        <taxon>Actinomadura</taxon>
    </lineage>
</organism>
<dbReference type="PROSITE" id="PS51318">
    <property type="entry name" value="TAT"/>
    <property type="match status" value="1"/>
</dbReference>
<dbReference type="InterPro" id="IPR051781">
    <property type="entry name" value="Metallo-dep_Hydrolase"/>
</dbReference>
<dbReference type="InterPro" id="IPR006680">
    <property type="entry name" value="Amidohydro-rel"/>
</dbReference>
<dbReference type="SUPFAM" id="SSF51338">
    <property type="entry name" value="Composite domain of metallo-dependent hydrolases"/>
    <property type="match status" value="1"/>
</dbReference>
<evidence type="ECO:0000313" key="2">
    <source>
        <dbReference type="EMBL" id="MBO2463942.1"/>
    </source>
</evidence>
<reference evidence="2 3" key="1">
    <citation type="submission" date="2021-03" db="EMBL/GenBank/DDBJ databases">
        <title>Actinomadura violae sp. nov., isolated from lichen in Thailand.</title>
        <authorList>
            <person name="Kanchanasin P."/>
            <person name="Saeng-In P."/>
            <person name="Phongsopitanun W."/>
            <person name="Yuki M."/>
            <person name="Kudo T."/>
            <person name="Ohkuma M."/>
            <person name="Tanasupawat S."/>
        </authorList>
    </citation>
    <scope>NUCLEOTIDE SEQUENCE [LARGE SCALE GENOMIC DNA]</scope>
    <source>
        <strain evidence="2 3">LCR2-06</strain>
    </source>
</reference>
<dbReference type="RefSeq" id="WP_208250014.1">
    <property type="nucleotide sequence ID" value="NZ_JAGEPF010000031.1"/>
</dbReference>
<accession>A0ABS3S4M2</accession>
<protein>
    <submittedName>
        <fullName evidence="2">Amidohydrolase family protein</fullName>
    </submittedName>
</protein>
<gene>
    <name evidence="2" type="ORF">J4709_40880</name>
</gene>
<dbReference type="Gene3D" id="3.30.110.90">
    <property type="entry name" value="Amidohydrolase"/>
    <property type="match status" value="1"/>
</dbReference>
<name>A0ABS3S4M2_9ACTN</name>
<dbReference type="PANTHER" id="PTHR43135">
    <property type="entry name" value="ALPHA-D-RIBOSE 1-METHYLPHOSPHONATE 5-TRIPHOSPHATE DIPHOSPHATASE"/>
    <property type="match status" value="1"/>
</dbReference>
<dbReference type="SUPFAM" id="SSF51556">
    <property type="entry name" value="Metallo-dependent hydrolases"/>
    <property type="match status" value="1"/>
</dbReference>
<feature type="domain" description="Amidohydrolase-related" evidence="1">
    <location>
        <begin position="89"/>
        <end position="379"/>
    </location>
</feature>
<dbReference type="EMBL" id="JAGEPF010000031">
    <property type="protein sequence ID" value="MBO2463942.1"/>
    <property type="molecule type" value="Genomic_DNA"/>
</dbReference>
<comment type="caution">
    <text evidence="2">The sequence shown here is derived from an EMBL/GenBank/DDBJ whole genome shotgun (WGS) entry which is preliminary data.</text>
</comment>
<dbReference type="Gene3D" id="1.20.58.520">
    <property type="entry name" value="Amidohydrolase"/>
    <property type="match status" value="1"/>
</dbReference>
<evidence type="ECO:0000313" key="3">
    <source>
        <dbReference type="Proteomes" id="UP000680206"/>
    </source>
</evidence>
<dbReference type="Pfam" id="PF01979">
    <property type="entry name" value="Amidohydro_1"/>
    <property type="match status" value="1"/>
</dbReference>